<dbReference type="InterPro" id="IPR055903">
    <property type="entry name" value="DUF7480"/>
</dbReference>
<sequence length="139" mass="15652">MNRIFPLTFPFLLAGCPSIGDRIPVDYPATTNLRGGKVCITVQPQGDEKLAGISIYRLDEAQSRTFKFFEPLRDIAPNQCVPDEGYVFTPGQQYHFCAKLVSIKKQQAGEFPSAREFVAEFVVQQEGNQLRLEALRTPR</sequence>
<dbReference type="Proteomes" id="UP000183031">
    <property type="component" value="Unassembled WGS sequence"/>
</dbReference>
<name>A0A1G5DRX8_9GAMM</name>
<comment type="caution">
    <text evidence="2">The sequence shown here is derived from an EMBL/GenBank/DDBJ whole genome shotgun (WGS) entry which is preliminary data.</text>
</comment>
<proteinExistence type="predicted"/>
<feature type="domain" description="DUF7480" evidence="1">
    <location>
        <begin position="27"/>
        <end position="125"/>
    </location>
</feature>
<evidence type="ECO:0000313" key="3">
    <source>
        <dbReference type="Proteomes" id="UP000183031"/>
    </source>
</evidence>
<dbReference type="NCBIfam" id="NF045617">
    <property type="entry name" value="mostly_LP"/>
    <property type="match status" value="1"/>
</dbReference>
<dbReference type="Pfam" id="PF24295">
    <property type="entry name" value="DUF7480"/>
    <property type="match status" value="1"/>
</dbReference>
<organism evidence="2 3">
    <name type="scientific">Serratia nematodiphila</name>
    <dbReference type="NCBI Taxonomy" id="458197"/>
    <lineage>
        <taxon>Bacteria</taxon>
        <taxon>Pseudomonadati</taxon>
        <taxon>Pseudomonadota</taxon>
        <taxon>Gammaproteobacteria</taxon>
        <taxon>Enterobacterales</taxon>
        <taxon>Yersiniaceae</taxon>
        <taxon>Serratia</taxon>
    </lineage>
</organism>
<reference evidence="2 3" key="1">
    <citation type="submission" date="2016-10" db="EMBL/GenBank/DDBJ databases">
        <authorList>
            <person name="Varghese N."/>
            <person name="Submissions S."/>
        </authorList>
    </citation>
    <scope>NUCLEOTIDE SEQUENCE [LARGE SCALE GENOMIC DNA]</scope>
    <source>
        <strain evidence="2 3">CGMCC 1.6853</strain>
    </source>
</reference>
<dbReference type="RefSeq" id="WP_033631674.1">
    <property type="nucleotide sequence ID" value="NZ_CBCSIN010000006.1"/>
</dbReference>
<dbReference type="EMBL" id="FMUT01000003">
    <property type="protein sequence ID" value="SCY17424.1"/>
    <property type="molecule type" value="Genomic_DNA"/>
</dbReference>
<protein>
    <recommendedName>
        <fullName evidence="1">DUF7480 domain-containing protein</fullName>
    </recommendedName>
</protein>
<dbReference type="PROSITE" id="PS51257">
    <property type="entry name" value="PROKAR_LIPOPROTEIN"/>
    <property type="match status" value="1"/>
</dbReference>
<gene>
    <name evidence="2" type="ORF">SAMN02927935_00941</name>
</gene>
<keyword evidence="3" id="KW-1185">Reference proteome</keyword>
<evidence type="ECO:0000259" key="1">
    <source>
        <dbReference type="Pfam" id="PF24295"/>
    </source>
</evidence>
<accession>A0A1G5DRX8</accession>
<dbReference type="InterPro" id="IPR054657">
    <property type="entry name" value="T6SS_periplasmic_put"/>
</dbReference>
<evidence type="ECO:0000313" key="2">
    <source>
        <dbReference type="EMBL" id="SCY17424.1"/>
    </source>
</evidence>